<dbReference type="InterPro" id="IPR006379">
    <property type="entry name" value="HAD-SF_hydro_IIB"/>
</dbReference>
<dbReference type="PANTHER" id="PTHR10788">
    <property type="entry name" value="TREHALOSE-6-PHOSPHATE SYNTHASE"/>
    <property type="match status" value="1"/>
</dbReference>
<dbReference type="Pfam" id="PF00982">
    <property type="entry name" value="Glyco_transf_20"/>
    <property type="match status" value="1"/>
</dbReference>
<dbReference type="Proteomes" id="UP001139031">
    <property type="component" value="Unassembled WGS sequence"/>
</dbReference>
<dbReference type="RefSeq" id="WP_224190247.1">
    <property type="nucleotide sequence ID" value="NZ_JAIRAU010000001.1"/>
</dbReference>
<dbReference type="Gene3D" id="3.40.50.2000">
    <property type="entry name" value="Glycogen Phosphorylase B"/>
    <property type="match status" value="2"/>
</dbReference>
<dbReference type="SUPFAM" id="SSF56784">
    <property type="entry name" value="HAD-like"/>
    <property type="match status" value="1"/>
</dbReference>
<dbReference type="EMBL" id="JAIRAU010000001">
    <property type="protein sequence ID" value="MBZ5708499.1"/>
    <property type="molecule type" value="Genomic_DNA"/>
</dbReference>
<dbReference type="InterPro" id="IPR023214">
    <property type="entry name" value="HAD_sf"/>
</dbReference>
<dbReference type="NCBIfam" id="TIGR01484">
    <property type="entry name" value="HAD-SF-IIB"/>
    <property type="match status" value="1"/>
</dbReference>
<sequence length="720" mass="78993">MSRLLVVSNRLPVTVGAAQGEAIVTPSMGGLSTGLRGPFERSQGLWIGWPGDLSGLDDAGRATVMKELQALRTLPVELTADELRSYYEDFANGVLWPVFHYLLDRIPLHSGGWEMYRHVNAKFAAAVAAQYRPGDTIWVHDYQLLLLPGMLREQLPGARIGFFLHIPFPASEVFRMLPWREDVLRGMLGADLIGFHTPSYARNFASAVVRLLGHEPVVDELAVAGRKVRFRAFPMGIDTETFTAPSPPHAGEFQPRPGEHLLLGVDRLDYTKGIRRRLSAVERVLTRRPDLRGKLRMLQIAVPSRESVTAYQDYRRRVEEIVGAINGRCSSLTDSPPIHYMYRGFPQEQLISLYRAASVMLVTPTRDGMNLVAKEFAASRTDGDGVLVLSEFAGAAEEMPEALHINPFDVDGMAQAIEQAVDMAEGERRSRMAGLRARVLRFDVHRWAEDFLAALADAEIGAPLEPTPLLALGAAAEAARAAALAGRRVVMLLDYDGTLVPIAPRPELAAPDPELLRLLEKLSTKPWLSIHVLSGRPCPDVDRWLGALAIGLHAEHGMYSRIGGEWRARGAVPEDLREKVLATLERVASNTPGSHVELKAAGLAWHYRLAEREQGAHQARELRLHLRELLVGTSLEVLLGDKVVEVRPRGVHKGLIARELIRPGDLVFCVGDDRTDEDMFAAAPEGAVTVKVGPGATAAASRVSDVAGTRALLRALAETL</sequence>
<dbReference type="Gene3D" id="3.30.70.1020">
    <property type="entry name" value="Trehalose-6-phosphate phosphatase related protein, domain 2"/>
    <property type="match status" value="1"/>
</dbReference>
<comment type="similarity">
    <text evidence="1">In the C-terminal section; belongs to the trehalose phosphatase family.</text>
</comment>
<comment type="caution">
    <text evidence="3">The sequence shown here is derived from an EMBL/GenBank/DDBJ whole genome shotgun (WGS) entry which is preliminary data.</text>
</comment>
<evidence type="ECO:0000313" key="3">
    <source>
        <dbReference type="EMBL" id="MBZ5708499.1"/>
    </source>
</evidence>
<dbReference type="CDD" id="cd01627">
    <property type="entry name" value="HAD_TPP"/>
    <property type="match status" value="1"/>
</dbReference>
<reference evidence="3" key="1">
    <citation type="submission" date="2021-08" db="EMBL/GenBank/DDBJ databases">
        <authorList>
            <person name="Stevens D.C."/>
        </authorList>
    </citation>
    <scope>NUCLEOTIDE SEQUENCE</scope>
    <source>
        <strain evidence="3">DSM 53165</strain>
    </source>
</reference>
<dbReference type="InterPro" id="IPR001830">
    <property type="entry name" value="Glyco_trans_20"/>
</dbReference>
<keyword evidence="4" id="KW-1185">Reference proteome</keyword>
<dbReference type="SUPFAM" id="SSF53756">
    <property type="entry name" value="UDP-Glycosyltransferase/glycogen phosphorylase"/>
    <property type="match status" value="1"/>
</dbReference>
<evidence type="ECO:0000256" key="2">
    <source>
        <dbReference type="ARBA" id="ARBA00008799"/>
    </source>
</evidence>
<organism evidence="3 4">
    <name type="scientific">Nannocystis pusilla</name>
    <dbReference type="NCBI Taxonomy" id="889268"/>
    <lineage>
        <taxon>Bacteria</taxon>
        <taxon>Pseudomonadati</taxon>
        <taxon>Myxococcota</taxon>
        <taxon>Polyangia</taxon>
        <taxon>Nannocystales</taxon>
        <taxon>Nannocystaceae</taxon>
        <taxon>Nannocystis</taxon>
    </lineage>
</organism>
<evidence type="ECO:0000313" key="4">
    <source>
        <dbReference type="Proteomes" id="UP001139031"/>
    </source>
</evidence>
<name>A0ABS7TJV7_9BACT</name>
<dbReference type="Gene3D" id="3.40.50.1000">
    <property type="entry name" value="HAD superfamily/HAD-like"/>
    <property type="match status" value="1"/>
</dbReference>
<gene>
    <name evidence="3" type="ORF">K7C98_04465</name>
</gene>
<dbReference type="CDD" id="cd03788">
    <property type="entry name" value="GT20_TPS"/>
    <property type="match status" value="1"/>
</dbReference>
<comment type="similarity">
    <text evidence="2">Belongs to the glycosyltransferase 20 family.</text>
</comment>
<dbReference type="NCBIfam" id="TIGR00685">
    <property type="entry name" value="T6PP"/>
    <property type="match status" value="1"/>
</dbReference>
<dbReference type="Pfam" id="PF02358">
    <property type="entry name" value="Trehalose_PPase"/>
    <property type="match status" value="1"/>
</dbReference>
<protein>
    <submittedName>
        <fullName evidence="3">Bifunctional alpha,alpha-trehalose-phosphate synthase (UDP-forming)/trehalose-phosphatase</fullName>
    </submittedName>
</protein>
<dbReference type="NCBIfam" id="NF011071">
    <property type="entry name" value="PRK14501.1"/>
    <property type="match status" value="1"/>
</dbReference>
<proteinExistence type="inferred from homology"/>
<dbReference type="PANTHER" id="PTHR10788:SF106">
    <property type="entry name" value="BCDNA.GH08860"/>
    <property type="match status" value="1"/>
</dbReference>
<evidence type="ECO:0000256" key="1">
    <source>
        <dbReference type="ARBA" id="ARBA00006330"/>
    </source>
</evidence>
<dbReference type="InterPro" id="IPR003337">
    <property type="entry name" value="Trehalose_PPase"/>
</dbReference>
<dbReference type="InterPro" id="IPR036412">
    <property type="entry name" value="HAD-like_sf"/>
</dbReference>
<accession>A0ABS7TJV7</accession>